<dbReference type="GeneID" id="94825526"/>
<name>A0A1J4L361_9EUKA</name>
<feature type="compositionally biased region" description="Low complexity" evidence="1">
    <location>
        <begin position="966"/>
        <end position="984"/>
    </location>
</feature>
<sequence>MNGVLDKINNLSQSKRLISSEQVIMGTVLELDQCMKSANLTEADLQNIQNSLLSLFSANNGDFSIQCSLYIASMILKTLQLSKNPQIWDLFNLVISNTKLTTIMAAGYVCRHIGNKFKAQLPRLIEHLLKQKYSKSFDYPIVYCLRAIFKVGGKSVAQYSQQAIDFAQKASIQNRQATTVGSIKLLKAIIQLSNPPVNSVLECVKVLTKSEQIPFIKNEIASLIARCAFVPLFPLINVKKKEKSEWIIGGMRNEAQSDLDKPLELLLMFPKYLKMSFSHFLNLLTPSMASNNHESLFNFAKKNCPSLLNEIIPMFPADARFTYFKDASKQNPSASQLQLLNALCPDSNSIYEAAGVALLLTCSGEKKAKHSALEFFASFTKSHPSIILSYLRSALVLLAQPPDNNTMTDRDTIGNTSLAYVIFKNMHHIDDAIDPNKDVLSQFFTDVFSPNSNPSNSNFNPLSLRFAGALLLLSILPASFCQDPSIKDYINISIATAIEILKKSSLSTAVLYNSQNNSAQNAVPISTLSFNKKMIKSLFAFCETHIDDKQNLDLVRIALKANIELPLSVIASMCTIAPLSGASDLELIETTKLVISRALKITPSADLMKSYISRPLPTGFDLLKYSNTLSFEKHREQVLLNKIIQSFPQLLSSINQIERQHVIDNLLNLKTVNSTAHLILLQLCKSSFVMPKTSLPLFLKHLETNNLTVLQIISECVSHFLAKNQKQFNTVFSFIESKKNIASCLLLSSIFTHTNVPNSSFVSRSLLLLNSLMKVGAILPFAVHSISSMLLTHSMQLATLGITLNEFSILFDTLNTNYSMQPVVLHLCAECFSLLVETSSSELAQTKSNLVSLLLCTFELTPVSYAREAYFECLRAIVTFAHSLQPKKMSSLSFPSSAGVSTSLQLCACEAFSDFLKFDDTIYTSLFNNDSNMTPGASQIPKSDKPNEFNADFHVDFTTNFTPNFNNSFNDQTRQQPQENNNNDDPNDEPNEEGEQNMLDHQKSNSSDFELNKIVSQLLNLLQKTGDSRCSSFIIALSNADKGQKISFWIGTLRRILIGNSLFQNIEIEPSASVKKCLLAVAYSILPRIAKQQLLATEYLDDIISSASHATETDRIELQESAFPILQRVIELFRHRISEDGGRMLDLYDSQFSQSVKIGFRLNLSISGGFLSTYLEFITDSLTSDSENCSLVLKAYLDGLRECKQRSSFYYSLATHLCAVSKKYSNVANMIHDFLIELIPVFTHVFFESVGLWKNKNDWRSLSKFRDFASTFYADLLPSLVWLQSIIEKPTIPPDVLLSFFLIEAKRSREPWMINGAFSALSVVIEYFGSSLLAKLIEISLQVGLDITKREDFITLIINSSKILKKCQEHNSLRAILVSLAMKSTEIFNKQVFANILTSDLETHSLTKYIPKIASYILDIFVNSAASAHNKLLNENEAVSLFSLIFHHSPHFVGFILNELISGAQSSNVSPEFKLQILKIGIPISEGAIPLRQISRFCIEMFKRGGMVLIGKVLIERPEIGFALLSQGNAKAAFLLCSNDLNNSRAYLRFIQLCLSSSAKISNNETKINFSKSVFKLSIQVLSQFGTDVQRGHQIVSLCVQIIQNIRGMVDENTLNDMFNSLNLTEKLALFKMMNLHISKAELRKRNQNLTAFSTSQRTRRGEESSEWQTLEIGDDSDSF</sequence>
<evidence type="ECO:0000256" key="1">
    <source>
        <dbReference type="SAM" id="MobiDB-lite"/>
    </source>
</evidence>
<accession>A0A1J4L361</accession>
<dbReference type="VEuPathDB" id="TrichDB:TRFO_02655"/>
<proteinExistence type="predicted"/>
<evidence type="ECO:0000313" key="2">
    <source>
        <dbReference type="EMBL" id="OHT16412.1"/>
    </source>
</evidence>
<comment type="caution">
    <text evidence="2">The sequence shown here is derived from an EMBL/GenBank/DDBJ whole genome shotgun (WGS) entry which is preliminary data.</text>
</comment>
<keyword evidence="3" id="KW-1185">Reference proteome</keyword>
<feature type="region of interest" description="Disordered" evidence="1">
    <location>
        <begin position="1654"/>
        <end position="1680"/>
    </location>
</feature>
<protein>
    <submittedName>
        <fullName evidence="2">Uncharacterized protein</fullName>
    </submittedName>
</protein>
<dbReference type="RefSeq" id="XP_068369548.1">
    <property type="nucleotide sequence ID" value="XM_068490822.1"/>
</dbReference>
<feature type="compositionally biased region" description="Acidic residues" evidence="1">
    <location>
        <begin position="985"/>
        <end position="995"/>
    </location>
</feature>
<gene>
    <name evidence="2" type="ORF">TRFO_02655</name>
</gene>
<organism evidence="2 3">
    <name type="scientific">Tritrichomonas foetus</name>
    <dbReference type="NCBI Taxonomy" id="1144522"/>
    <lineage>
        <taxon>Eukaryota</taxon>
        <taxon>Metamonada</taxon>
        <taxon>Parabasalia</taxon>
        <taxon>Tritrichomonadida</taxon>
        <taxon>Tritrichomonadidae</taxon>
        <taxon>Tritrichomonas</taxon>
    </lineage>
</organism>
<evidence type="ECO:0000313" key="3">
    <source>
        <dbReference type="Proteomes" id="UP000179807"/>
    </source>
</evidence>
<dbReference type="Proteomes" id="UP000179807">
    <property type="component" value="Unassembled WGS sequence"/>
</dbReference>
<feature type="region of interest" description="Disordered" evidence="1">
    <location>
        <begin position="966"/>
        <end position="1003"/>
    </location>
</feature>
<dbReference type="EMBL" id="MLAK01000111">
    <property type="protein sequence ID" value="OHT16412.1"/>
    <property type="molecule type" value="Genomic_DNA"/>
</dbReference>
<dbReference type="OrthoDB" id="10561762at2759"/>
<reference evidence="2" key="1">
    <citation type="submission" date="2016-10" db="EMBL/GenBank/DDBJ databases">
        <authorList>
            <person name="Benchimol M."/>
            <person name="Almeida L.G."/>
            <person name="Vasconcelos A.T."/>
            <person name="Perreira-Neves A."/>
            <person name="Rosa I.A."/>
            <person name="Tasca T."/>
            <person name="Bogo M.R."/>
            <person name="de Souza W."/>
        </authorList>
    </citation>
    <scope>NUCLEOTIDE SEQUENCE [LARGE SCALE GENOMIC DNA]</scope>
    <source>
        <strain evidence="2">K</strain>
    </source>
</reference>